<sequence>MTLLHSHLTTLERVLPLDPSAPAFRIPIFNKQNSISGYSIVTYANFHQDVVRYALYWSTKLESSGIEPRSVVGLCVKGLSYTDVLHIYGLGMAGYVVQCFSLFPSAIDVVASLLKRSTAKAFIYEEGHFNASALGTTDVSDTLKVYQSVNRIPEDFVAPEGYSFPAQNNRPEDIAIMFHSTGSTSGTPKFIPTSFKTLDAWVSKAAFTCAPADPKRRDVNSWIGSVCHVGQFGFLLSNIYHGACTVQQTSATPSADEVKAMVKLGSLNRACMFPALVARLLKESRHDSELLAALASLDSIIHGGAIVPKDDEEWARAKGVNLVNIYACSELGIPVLLSSGLRVAQPDYLLPIPVTRNNGTPLLSYKFETVPGEADSVDLKTMVVLSSSGDIPDESLCNSNGYYETGDLFEEGEPGKYVYRGRNDDWIKMANACKCDAASIETDIRKTCGDLIAECLIVGTNRRSPALLVELDGGSGDASELKEQIYRRIAASEAHSRRLPHERIVSGDMILIVPSGSLMRTATKGNVRRRATEEAMREQLDQVYQS</sequence>
<dbReference type="Pfam" id="PF23562">
    <property type="entry name" value="AMP-binding_C_3"/>
    <property type="match status" value="1"/>
</dbReference>
<dbReference type="InterPro" id="IPR042099">
    <property type="entry name" value="ANL_N_sf"/>
</dbReference>
<evidence type="ECO:0000256" key="1">
    <source>
        <dbReference type="ARBA" id="ARBA00006432"/>
    </source>
</evidence>
<reference evidence="3 4" key="1">
    <citation type="submission" date="2024-01" db="EMBL/GenBank/DDBJ databases">
        <title>A draft genome for a cacao thread blight-causing isolate of Paramarasmius palmivorus.</title>
        <authorList>
            <person name="Baruah I.K."/>
            <person name="Bukari Y."/>
            <person name="Amoako-Attah I."/>
            <person name="Meinhardt L.W."/>
            <person name="Bailey B.A."/>
            <person name="Cohen S.P."/>
        </authorList>
    </citation>
    <scope>NUCLEOTIDE SEQUENCE [LARGE SCALE GENOMIC DNA]</scope>
    <source>
        <strain evidence="3 4">GH-12</strain>
    </source>
</reference>
<comment type="similarity">
    <text evidence="1">Belongs to the ATP-dependent AMP-binding enzyme family.</text>
</comment>
<dbReference type="Pfam" id="PF00501">
    <property type="entry name" value="AMP-binding"/>
    <property type="match status" value="1"/>
</dbReference>
<dbReference type="Proteomes" id="UP001383192">
    <property type="component" value="Unassembled WGS sequence"/>
</dbReference>
<gene>
    <name evidence="3" type="ORF">VNI00_008142</name>
</gene>
<dbReference type="AlphaFoldDB" id="A0AAW0CXX1"/>
<proteinExistence type="inferred from homology"/>
<dbReference type="PANTHER" id="PTHR43201">
    <property type="entry name" value="ACYL-COA SYNTHETASE"/>
    <property type="match status" value="1"/>
</dbReference>
<name>A0AAW0CXX1_9AGAR</name>
<dbReference type="GO" id="GO:0031956">
    <property type="term" value="F:medium-chain fatty acid-CoA ligase activity"/>
    <property type="evidence" value="ECO:0007669"/>
    <property type="project" value="TreeGrafter"/>
</dbReference>
<organism evidence="3 4">
    <name type="scientific">Paramarasmius palmivorus</name>
    <dbReference type="NCBI Taxonomy" id="297713"/>
    <lineage>
        <taxon>Eukaryota</taxon>
        <taxon>Fungi</taxon>
        <taxon>Dikarya</taxon>
        <taxon>Basidiomycota</taxon>
        <taxon>Agaricomycotina</taxon>
        <taxon>Agaricomycetes</taxon>
        <taxon>Agaricomycetidae</taxon>
        <taxon>Agaricales</taxon>
        <taxon>Marasmiineae</taxon>
        <taxon>Marasmiaceae</taxon>
        <taxon>Paramarasmius</taxon>
    </lineage>
</organism>
<evidence type="ECO:0000313" key="4">
    <source>
        <dbReference type="Proteomes" id="UP001383192"/>
    </source>
</evidence>
<dbReference type="InterPro" id="IPR000873">
    <property type="entry name" value="AMP-dep_synth/lig_dom"/>
</dbReference>
<evidence type="ECO:0000313" key="3">
    <source>
        <dbReference type="EMBL" id="KAK7043974.1"/>
    </source>
</evidence>
<dbReference type="PANTHER" id="PTHR43201:SF8">
    <property type="entry name" value="ACYL-COA SYNTHETASE FAMILY MEMBER 3"/>
    <property type="match status" value="1"/>
</dbReference>
<dbReference type="SUPFAM" id="SSF56801">
    <property type="entry name" value="Acetyl-CoA synthetase-like"/>
    <property type="match status" value="1"/>
</dbReference>
<feature type="domain" description="AMP-dependent synthetase/ligase" evidence="2">
    <location>
        <begin position="36"/>
        <end position="337"/>
    </location>
</feature>
<comment type="caution">
    <text evidence="3">The sequence shown here is derived from an EMBL/GenBank/DDBJ whole genome shotgun (WGS) entry which is preliminary data.</text>
</comment>
<accession>A0AAW0CXX1</accession>
<dbReference type="GO" id="GO:0006631">
    <property type="term" value="P:fatty acid metabolic process"/>
    <property type="evidence" value="ECO:0007669"/>
    <property type="project" value="TreeGrafter"/>
</dbReference>
<protein>
    <recommendedName>
        <fullName evidence="2">AMP-dependent synthetase/ligase domain-containing protein</fullName>
    </recommendedName>
</protein>
<evidence type="ECO:0000259" key="2">
    <source>
        <dbReference type="Pfam" id="PF00501"/>
    </source>
</evidence>
<keyword evidence="4" id="KW-1185">Reference proteome</keyword>
<dbReference type="Gene3D" id="3.40.50.12780">
    <property type="entry name" value="N-terminal domain of ligase-like"/>
    <property type="match status" value="1"/>
</dbReference>
<dbReference type="EMBL" id="JAYKXP010000027">
    <property type="protein sequence ID" value="KAK7043974.1"/>
    <property type="molecule type" value="Genomic_DNA"/>
</dbReference>